<evidence type="ECO:0000256" key="4">
    <source>
        <dbReference type="ARBA" id="ARBA00022614"/>
    </source>
</evidence>
<name>A0AA47MAG4_MERPO</name>
<comment type="caution">
    <text evidence="16">The sequence shown here is derived from an EMBL/GenBank/DDBJ whole genome shotgun (WGS) entry which is preliminary data.</text>
</comment>
<dbReference type="InterPro" id="IPR035897">
    <property type="entry name" value="Toll_tir_struct_dom_sf"/>
</dbReference>
<sequence>MAREGYWCSWFLQHISVLLLSSMLHLNPSLAFSIPNCKILFSSNAMADIKVDCSNHKVTSVPGGIPRGVVWLNIGENVIQRIYKYDFGYFSNLTVLHIHQNQIAHIEDMSLVHLVGLRELYMQNNKLTKLSKHLFYGMLKLSVLDLSGNNILFISPFAFELTPSLCTVKLEANQLNRIANIVPVFQLPHIQEIHIGGNHLTSFESKDLPLDMTSPVMVLNLSSNPLDVFSITTGFFAYLEEIDLSDCGKDVMHVDIPDPSFLKSITHIHFGNTLMSFEGLSEFLESLESLAYLQLSNMERLMNSSLLETACRTLSLRTLDLRLNSLVSVGELPQCCQLTELDLSTNYISDLSSPSVQSMKRLRRLCLRDNHLSEVPVVVHSLSSLEILDLSFNDIDELGCSDFLNLTSLQELYLHDNHIKKLEGCVFQNQNDLKVLRLNKNMLLRLEGVFQTGLKKLEFLDITKNAMDSLYNRQFKSLESLQHLESDTMPFERRVFEGLHKLQSLTVKLPPDMTSYGGLHELRTLTIYILLVDYSDYNGTHANRFKHLMDYPSVRNLTVICKGFHYGISFLPIDVVRNMKSLQHFTAVNSYTKEPDIGTFDNAHHLKSLAIRQSFLKDMHPRHFEAMSNLEVLDLSVNTLKNLDFLAEANLIRLRCLILSQNGFTMLNSSVFEFLPALTYIDLSDNPLTCDCSNSGLMLWALSSKQTQFVNGYHQPCTYPLIKKGTMFLDFDVHSCWVNTNFLYYISTTSIVLFTLLASFSYHFLRWQLVYAYYLFMALLYDMKERKKNEPHRYDAFISYNVQDEVWVHRELLPALEDERGWRLCLHHRDFQPGRPIIENITEAIYSSRKTICVISRNYLESEWCSREIQMASYRLFDEKKDVLILLFLEELLDHQLSPYYRMRKLVKKSTYLSWPQDGQNTDLFWQNADLTVIPPQKTMAREGYWCSWFLQHISVLLLSSMLHLNPSLAFSIPNCKILFSSNAMADIKVDCSNHKVTSVPGGIPRGVVWLNIGENVIQRIYKYDFGYFSNLTVLHIHQNQIAHIEDMSLVHLVGLRELYMQNNKLTKLSKHLFYGMLKLSVLDLSGNNILFISPFAFELTPSLCTVKLEANQLNRIANIVPVFQLPHIQEIHIGGNHLTSFESKDLPLDMTSPVMVLNLSSNPLDVFSITTGFFAYLEEIDLSDCGKDVMHVDIPDPSFLKSITHIHFGNTLMSFEGLSEFLESLESLAYLQLSNMERLMNSSLLETACRTLSLRTLDLRLNSLVSVGELPQCCQLTELDLSTNYISDLSSPSVQSMKRLRRLCLRDNHLSEVPVVVHSLSSLEILDLSFNDIDELGCSDFLNLTSLQELYLHDNHIKKLEGCVFQNQNDLKVLRLNKNMLLRLEGVFQTGLKKLEFLDITNNAMDSLYNREFKSLESLQHLESDTTPIERRVFEGLHNLQSLTVKLPPVMTSYGGLHELRTLTIYIMLGDYSDYNGTHANRFKHLMDYPSVRNLTVICKGFHYGIPFLPIDVVRNMKSLQHFTVVNSYTEEPDIGTFDNAHHLKSLAIRQSFLKDMHPRHFEAMSNLEVLDLSVNTLKNLDFLAEANLIRLRCLILSQNGFTMLNSSVFEFLPALTYIDLSDNPLTCDCSNSGLMLWALSSKQTQFVNGYHQPCTYPLIEKGTMFLDFDVHSCWVNTNFLYYISTTSIVLFTLLASFSYHFLRWQLVYAYYLFMALLYDMKERKKNEPHRYDAFISYNVQDEVWVHRELLPALEDERGWRLCLHHRDFQPGRPIIENITEAIYSSRKTICVISRNYLESEWCSREIQMASYRLFDEKKDVLILLFLEELLDHQLSPYYRMRKLVKKSTYLSWPQDGQNTNLFWQNVHRALEKDQP</sequence>
<dbReference type="GO" id="GO:0038023">
    <property type="term" value="F:signaling receptor activity"/>
    <property type="evidence" value="ECO:0007669"/>
    <property type="project" value="TreeGrafter"/>
</dbReference>
<dbReference type="SUPFAM" id="SSF52058">
    <property type="entry name" value="L domain-like"/>
    <property type="match status" value="5"/>
</dbReference>
<keyword evidence="8" id="KW-0391">Immunity</keyword>
<protein>
    <submittedName>
        <fullName evidence="16">Toll-like receptor 13</fullName>
    </submittedName>
</protein>
<dbReference type="Pfam" id="PF01582">
    <property type="entry name" value="TIR"/>
    <property type="match status" value="2"/>
</dbReference>
<keyword evidence="3" id="KW-0399">Innate immunity</keyword>
<evidence type="ECO:0000256" key="9">
    <source>
        <dbReference type="ARBA" id="ARBA00022989"/>
    </source>
</evidence>
<feature type="domain" description="TIR" evidence="15">
    <location>
        <begin position="1731"/>
        <end position="1872"/>
    </location>
</feature>
<evidence type="ECO:0000313" key="16">
    <source>
        <dbReference type="EMBL" id="KAK0136489.1"/>
    </source>
</evidence>
<dbReference type="GO" id="GO:0045087">
    <property type="term" value="P:innate immune response"/>
    <property type="evidence" value="ECO:0007669"/>
    <property type="project" value="UniProtKB-KW"/>
</dbReference>
<evidence type="ECO:0000259" key="15">
    <source>
        <dbReference type="PROSITE" id="PS50104"/>
    </source>
</evidence>
<evidence type="ECO:0000256" key="12">
    <source>
        <dbReference type="ARBA" id="ARBA00023180"/>
    </source>
</evidence>
<keyword evidence="10" id="KW-0472">Membrane</keyword>
<dbReference type="Gene3D" id="3.80.10.10">
    <property type="entry name" value="Ribonuclease Inhibitor"/>
    <property type="match status" value="6"/>
</dbReference>
<evidence type="ECO:0000256" key="3">
    <source>
        <dbReference type="ARBA" id="ARBA00022588"/>
    </source>
</evidence>
<keyword evidence="13" id="KW-0395">Inflammatory response</keyword>
<dbReference type="InterPro" id="IPR000157">
    <property type="entry name" value="TIR_dom"/>
</dbReference>
<dbReference type="PANTHER" id="PTHR24365:SF522">
    <property type="entry name" value="LOW QUALITY PROTEIN: TOLL-LIKE RECEPTOR 13-RELATED"/>
    <property type="match status" value="1"/>
</dbReference>
<dbReference type="SMART" id="SM00365">
    <property type="entry name" value="LRR_SD22"/>
    <property type="match status" value="16"/>
</dbReference>
<evidence type="ECO:0000256" key="14">
    <source>
        <dbReference type="SAM" id="SignalP"/>
    </source>
</evidence>
<dbReference type="PANTHER" id="PTHR24365">
    <property type="entry name" value="TOLL-LIKE RECEPTOR"/>
    <property type="match status" value="1"/>
</dbReference>
<evidence type="ECO:0000256" key="1">
    <source>
        <dbReference type="ARBA" id="ARBA00004479"/>
    </source>
</evidence>
<dbReference type="SMART" id="SM00369">
    <property type="entry name" value="LRR_TYP"/>
    <property type="match status" value="22"/>
</dbReference>
<evidence type="ECO:0000256" key="2">
    <source>
        <dbReference type="ARBA" id="ARBA00009634"/>
    </source>
</evidence>
<dbReference type="GO" id="GO:0005886">
    <property type="term" value="C:plasma membrane"/>
    <property type="evidence" value="ECO:0007669"/>
    <property type="project" value="TreeGrafter"/>
</dbReference>
<dbReference type="InterPro" id="IPR003591">
    <property type="entry name" value="Leu-rich_rpt_typical-subtyp"/>
</dbReference>
<comment type="subcellular location">
    <subcellularLocation>
        <location evidence="1">Membrane</location>
        <topology evidence="1">Single-pass type I membrane protein</topology>
    </subcellularLocation>
</comment>
<feature type="chain" id="PRO_5041388568" evidence="14">
    <location>
        <begin position="32"/>
        <end position="1877"/>
    </location>
</feature>
<proteinExistence type="inferred from homology"/>
<evidence type="ECO:0000256" key="13">
    <source>
        <dbReference type="ARBA" id="ARBA00023198"/>
    </source>
</evidence>
<keyword evidence="17" id="KW-1185">Reference proteome</keyword>
<dbReference type="SMART" id="SM00364">
    <property type="entry name" value="LRR_BAC"/>
    <property type="match status" value="8"/>
</dbReference>
<keyword evidence="7" id="KW-0677">Repeat</keyword>
<feature type="signal peptide" evidence="14">
    <location>
        <begin position="1"/>
        <end position="31"/>
    </location>
</feature>
<dbReference type="PROSITE" id="PS51450">
    <property type="entry name" value="LRR"/>
    <property type="match status" value="14"/>
</dbReference>
<dbReference type="InterPro" id="IPR001611">
    <property type="entry name" value="Leu-rich_rpt"/>
</dbReference>
<evidence type="ECO:0000313" key="17">
    <source>
        <dbReference type="Proteomes" id="UP001174136"/>
    </source>
</evidence>
<reference evidence="16" key="1">
    <citation type="journal article" date="2023" name="Front. Mar. Sci.">
        <title>A new Merluccius polli reference genome to investigate the effects of global change in West African waters.</title>
        <authorList>
            <person name="Mateo J.L."/>
            <person name="Blanco-Fernandez C."/>
            <person name="Garcia-Vazquez E."/>
            <person name="Machado-Schiaffino G."/>
        </authorList>
    </citation>
    <scope>NUCLEOTIDE SEQUENCE</scope>
    <source>
        <strain evidence="16">C29</strain>
        <tissue evidence="16">Fin</tissue>
    </source>
</reference>
<organism evidence="16 17">
    <name type="scientific">Merluccius polli</name>
    <name type="common">Benguela hake</name>
    <name type="synonym">Merluccius cadenati</name>
    <dbReference type="NCBI Taxonomy" id="89951"/>
    <lineage>
        <taxon>Eukaryota</taxon>
        <taxon>Metazoa</taxon>
        <taxon>Chordata</taxon>
        <taxon>Craniata</taxon>
        <taxon>Vertebrata</taxon>
        <taxon>Euteleostomi</taxon>
        <taxon>Actinopterygii</taxon>
        <taxon>Neopterygii</taxon>
        <taxon>Teleostei</taxon>
        <taxon>Neoteleostei</taxon>
        <taxon>Acanthomorphata</taxon>
        <taxon>Zeiogadaria</taxon>
        <taxon>Gadariae</taxon>
        <taxon>Gadiformes</taxon>
        <taxon>Gadoidei</taxon>
        <taxon>Merlucciidae</taxon>
        <taxon>Merluccius</taxon>
    </lineage>
</organism>
<dbReference type="GO" id="GO:0006954">
    <property type="term" value="P:inflammatory response"/>
    <property type="evidence" value="ECO:0007669"/>
    <property type="project" value="UniProtKB-KW"/>
</dbReference>
<keyword evidence="9" id="KW-1133">Transmembrane helix</keyword>
<dbReference type="PRINTS" id="PR01537">
    <property type="entry name" value="INTRLKN1R1F"/>
</dbReference>
<keyword evidence="5" id="KW-0812">Transmembrane</keyword>
<dbReference type="Gene3D" id="3.40.50.10140">
    <property type="entry name" value="Toll/interleukin-1 receptor homology (TIR) domain"/>
    <property type="match status" value="2"/>
</dbReference>
<evidence type="ECO:0000256" key="5">
    <source>
        <dbReference type="ARBA" id="ARBA00022692"/>
    </source>
</evidence>
<keyword evidence="4" id="KW-0433">Leucine-rich repeat</keyword>
<dbReference type="GO" id="GO:0007165">
    <property type="term" value="P:signal transduction"/>
    <property type="evidence" value="ECO:0007669"/>
    <property type="project" value="InterPro"/>
</dbReference>
<evidence type="ECO:0000256" key="10">
    <source>
        <dbReference type="ARBA" id="ARBA00023136"/>
    </source>
</evidence>
<gene>
    <name evidence="16" type="primary">Tlr13_8</name>
    <name evidence="16" type="ORF">N1851_027387</name>
</gene>
<evidence type="ECO:0000256" key="11">
    <source>
        <dbReference type="ARBA" id="ARBA00023170"/>
    </source>
</evidence>
<dbReference type="Pfam" id="PF13855">
    <property type="entry name" value="LRR_8"/>
    <property type="match status" value="6"/>
</dbReference>
<keyword evidence="6 14" id="KW-0732">Signal</keyword>
<dbReference type="SUPFAM" id="SSF52200">
    <property type="entry name" value="Toll/Interleukin receptor TIR domain"/>
    <property type="match status" value="2"/>
</dbReference>
<dbReference type="PROSITE" id="PS50104">
    <property type="entry name" value="TIR"/>
    <property type="match status" value="2"/>
</dbReference>
<keyword evidence="12" id="KW-0325">Glycoprotein</keyword>
<evidence type="ECO:0000256" key="6">
    <source>
        <dbReference type="ARBA" id="ARBA00022729"/>
    </source>
</evidence>
<evidence type="ECO:0000256" key="8">
    <source>
        <dbReference type="ARBA" id="ARBA00022859"/>
    </source>
</evidence>
<dbReference type="Proteomes" id="UP001174136">
    <property type="component" value="Unassembled WGS sequence"/>
</dbReference>
<comment type="similarity">
    <text evidence="2">Belongs to the Toll-like receptor family.</text>
</comment>
<dbReference type="EMBL" id="JAOPHQ010005150">
    <property type="protein sequence ID" value="KAK0136489.1"/>
    <property type="molecule type" value="Genomic_DNA"/>
</dbReference>
<dbReference type="InterPro" id="IPR032675">
    <property type="entry name" value="LRR_dom_sf"/>
</dbReference>
<dbReference type="SMART" id="SM00255">
    <property type="entry name" value="TIR"/>
    <property type="match status" value="2"/>
</dbReference>
<evidence type="ECO:0000256" key="7">
    <source>
        <dbReference type="ARBA" id="ARBA00022737"/>
    </source>
</evidence>
<keyword evidence="11 16" id="KW-0675">Receptor</keyword>
<dbReference type="FunFam" id="3.40.50.10140:FF:000001">
    <property type="entry name" value="Toll-like receptor 2"/>
    <property type="match status" value="2"/>
</dbReference>
<feature type="domain" description="TIR" evidence="15">
    <location>
        <begin position="792"/>
        <end position="933"/>
    </location>
</feature>
<accession>A0AA47MAG4</accession>